<dbReference type="EMBL" id="JASAOG010000477">
    <property type="protein sequence ID" value="KAK0039200.1"/>
    <property type="molecule type" value="Genomic_DNA"/>
</dbReference>
<dbReference type="GO" id="GO:0012505">
    <property type="term" value="C:endomembrane system"/>
    <property type="evidence" value="ECO:0007669"/>
    <property type="project" value="UniProtKB-SubCell"/>
</dbReference>
<evidence type="ECO:0000256" key="6">
    <source>
        <dbReference type="ARBA" id="ARBA00023136"/>
    </source>
</evidence>
<evidence type="ECO:0000256" key="1">
    <source>
        <dbReference type="ARBA" id="ARBA00004127"/>
    </source>
</evidence>
<evidence type="ECO:0000256" key="2">
    <source>
        <dbReference type="ARBA" id="ARBA00022448"/>
    </source>
</evidence>
<feature type="transmembrane region" description="Helical" evidence="7">
    <location>
        <begin position="142"/>
        <end position="175"/>
    </location>
</feature>
<gene>
    <name evidence="9" type="ORF">Bpfe_031353</name>
</gene>
<comment type="caution">
    <text evidence="9">The sequence shown here is derived from an EMBL/GenBank/DDBJ whole genome shotgun (WGS) entry which is preliminary data.</text>
</comment>
<evidence type="ECO:0000313" key="9">
    <source>
        <dbReference type="EMBL" id="KAK0039200.1"/>
    </source>
</evidence>
<keyword evidence="8" id="KW-0732">Signal</keyword>
<feature type="signal peptide" evidence="8">
    <location>
        <begin position="1"/>
        <end position="24"/>
    </location>
</feature>
<keyword evidence="6 7" id="KW-0472">Membrane</keyword>
<evidence type="ECO:0000256" key="5">
    <source>
        <dbReference type="ARBA" id="ARBA00022989"/>
    </source>
</evidence>
<dbReference type="AlphaFoldDB" id="A0AAD8ETC1"/>
<evidence type="ECO:0000313" key="10">
    <source>
        <dbReference type="Proteomes" id="UP001233172"/>
    </source>
</evidence>
<reference evidence="9" key="1">
    <citation type="journal article" date="2023" name="PLoS Negl. Trop. Dis.">
        <title>A genome sequence for Biomphalaria pfeifferi, the major vector snail for the human-infecting parasite Schistosoma mansoni.</title>
        <authorList>
            <person name="Bu L."/>
            <person name="Lu L."/>
            <person name="Laidemitt M.R."/>
            <person name="Zhang S.M."/>
            <person name="Mutuku M."/>
            <person name="Mkoji G."/>
            <person name="Steinauer M."/>
            <person name="Loker E.S."/>
        </authorList>
    </citation>
    <scope>NUCLEOTIDE SEQUENCE</scope>
    <source>
        <strain evidence="9">KasaAsao</strain>
    </source>
</reference>
<proteinExistence type="inferred from homology"/>
<feature type="chain" id="PRO_5042186037" description="Nickel/cobalt efflux system" evidence="8">
    <location>
        <begin position="25"/>
        <end position="203"/>
    </location>
</feature>
<dbReference type="PANTHER" id="PTHR33876:SF4">
    <property type="entry name" value="CHLOROPLAST PROTEIN FOR GROWTH AND FERTILITY 2"/>
    <property type="match status" value="1"/>
</dbReference>
<name>A0AAD8ETC1_BIOPF</name>
<dbReference type="InterPro" id="IPR052776">
    <property type="entry name" value="Chloro_ReproSupport/MetalTrans"/>
</dbReference>
<keyword evidence="5 7" id="KW-1133">Transmembrane helix</keyword>
<comment type="subcellular location">
    <subcellularLocation>
        <location evidence="7">Cell membrane</location>
        <topology evidence="7">Multi-pass membrane protein</topology>
    </subcellularLocation>
    <subcellularLocation>
        <location evidence="1">Endomembrane system</location>
        <topology evidence="1">Multi-pass membrane protein</topology>
    </subcellularLocation>
</comment>
<keyword evidence="10" id="KW-1185">Reference proteome</keyword>
<evidence type="ECO:0000256" key="3">
    <source>
        <dbReference type="ARBA" id="ARBA00022596"/>
    </source>
</evidence>
<dbReference type="PANTHER" id="PTHR33876">
    <property type="entry name" value="UNNAMED PRODUCT"/>
    <property type="match status" value="1"/>
</dbReference>
<sequence>MELTPELSVLSVLLIGFVLGLTHAVEADHLAAVSAIVSEKKNIFTSAIIGGFWGLGHTISLFVVGALVIFLKFQISEETEAKLEAIVGGMLILLGLNALRKIFTAQEIHAHSHEHGNHAHTHIHLHKDEKEKWHHRFSPRSVIIGMIHGLAGSAGLMLIVIPSIASPTVALFYILIFGVGSNRGNDADEFADRSAVSFYGKQI</sequence>
<dbReference type="GO" id="GO:0005886">
    <property type="term" value="C:plasma membrane"/>
    <property type="evidence" value="ECO:0007669"/>
    <property type="project" value="UniProtKB-SubCell"/>
</dbReference>
<dbReference type="GO" id="GO:0015099">
    <property type="term" value="F:nickel cation transmembrane transporter activity"/>
    <property type="evidence" value="ECO:0007669"/>
    <property type="project" value="UniProtKB-UniRule"/>
</dbReference>
<keyword evidence="3" id="KW-0533">Nickel</keyword>
<keyword evidence="4 7" id="KW-0812">Transmembrane</keyword>
<evidence type="ECO:0000256" key="8">
    <source>
        <dbReference type="SAM" id="SignalP"/>
    </source>
</evidence>
<keyword evidence="2 7" id="KW-0813">Transport</keyword>
<reference evidence="9" key="2">
    <citation type="submission" date="2023-04" db="EMBL/GenBank/DDBJ databases">
        <authorList>
            <person name="Bu L."/>
            <person name="Lu L."/>
            <person name="Laidemitt M.R."/>
            <person name="Zhang S.M."/>
            <person name="Mutuku M."/>
            <person name="Mkoji G."/>
            <person name="Steinauer M."/>
            <person name="Loker E.S."/>
        </authorList>
    </citation>
    <scope>NUCLEOTIDE SEQUENCE</scope>
    <source>
        <strain evidence="9">KasaAsao</strain>
        <tissue evidence="9">Whole Snail</tissue>
    </source>
</reference>
<dbReference type="InterPro" id="IPR011541">
    <property type="entry name" value="Ni/Co_transpt_high_affinity"/>
</dbReference>
<dbReference type="Proteomes" id="UP001233172">
    <property type="component" value="Unassembled WGS sequence"/>
</dbReference>
<protein>
    <recommendedName>
        <fullName evidence="7">Nickel/cobalt efflux system</fullName>
    </recommendedName>
</protein>
<dbReference type="Pfam" id="PF03824">
    <property type="entry name" value="NicO"/>
    <property type="match status" value="1"/>
</dbReference>
<comment type="similarity">
    <text evidence="7">Belongs to the NiCoT transporter (TC 2.A.52) family.</text>
</comment>
<accession>A0AAD8ETC1</accession>
<evidence type="ECO:0000256" key="4">
    <source>
        <dbReference type="ARBA" id="ARBA00022692"/>
    </source>
</evidence>
<organism evidence="9 10">
    <name type="scientific">Biomphalaria pfeifferi</name>
    <name type="common">Bloodfluke planorb</name>
    <name type="synonym">Freshwater snail</name>
    <dbReference type="NCBI Taxonomy" id="112525"/>
    <lineage>
        <taxon>Eukaryota</taxon>
        <taxon>Metazoa</taxon>
        <taxon>Spiralia</taxon>
        <taxon>Lophotrochozoa</taxon>
        <taxon>Mollusca</taxon>
        <taxon>Gastropoda</taxon>
        <taxon>Heterobranchia</taxon>
        <taxon>Euthyneura</taxon>
        <taxon>Panpulmonata</taxon>
        <taxon>Hygrophila</taxon>
        <taxon>Lymnaeoidea</taxon>
        <taxon>Planorbidae</taxon>
        <taxon>Biomphalaria</taxon>
    </lineage>
</organism>
<evidence type="ECO:0000256" key="7">
    <source>
        <dbReference type="RuleBase" id="RU362101"/>
    </source>
</evidence>
<feature type="transmembrane region" description="Helical" evidence="7">
    <location>
        <begin position="83"/>
        <end position="103"/>
    </location>
</feature>
<comment type="caution">
    <text evidence="7">Lacks conserved residue(s) required for the propagation of feature annotation.</text>
</comment>
<feature type="transmembrane region" description="Helical" evidence="7">
    <location>
        <begin position="43"/>
        <end position="71"/>
    </location>
</feature>